<dbReference type="Gene3D" id="1.20.1270.20">
    <property type="match status" value="2"/>
</dbReference>
<comment type="similarity">
    <text evidence="8">Belongs to the HCP family.</text>
</comment>
<dbReference type="FunFam" id="3.40.50.2030:FF:000002">
    <property type="entry name" value="Hydroxylamine reductase"/>
    <property type="match status" value="1"/>
</dbReference>
<dbReference type="NCBIfam" id="TIGR01703">
    <property type="entry name" value="hybrid_clust"/>
    <property type="match status" value="1"/>
</dbReference>
<feature type="binding site" evidence="8">
    <location>
        <position position="250"/>
    </location>
    <ligand>
        <name>hybrid [4Fe-2O-2S] cluster</name>
        <dbReference type="ChEBI" id="CHEBI:60519"/>
    </ligand>
</feature>
<protein>
    <recommendedName>
        <fullName evidence="8">Hydroxylamine reductase</fullName>
        <ecNumber evidence="8">1.7.99.1</ecNumber>
    </recommendedName>
    <alternativeName>
        <fullName evidence="8">Hybrid-cluster protein</fullName>
        <shortName evidence="8">HCP</shortName>
    </alternativeName>
    <alternativeName>
        <fullName evidence="8">Prismane protein</fullName>
    </alternativeName>
</protein>
<evidence type="ECO:0000313" key="9">
    <source>
        <dbReference type="EMBL" id="SHM57799.1"/>
    </source>
</evidence>
<dbReference type="InterPro" id="IPR010048">
    <property type="entry name" value="Hydroxylam_reduct"/>
</dbReference>
<dbReference type="GO" id="GO:0042542">
    <property type="term" value="P:response to hydrogen peroxide"/>
    <property type="evidence" value="ECO:0007669"/>
    <property type="project" value="TreeGrafter"/>
</dbReference>
<dbReference type="Gene3D" id="3.40.50.2030">
    <property type="match status" value="2"/>
</dbReference>
<dbReference type="InterPro" id="IPR004137">
    <property type="entry name" value="HCP/CODH"/>
</dbReference>
<dbReference type="Pfam" id="PF03063">
    <property type="entry name" value="Prismane"/>
    <property type="match status" value="1"/>
</dbReference>
<dbReference type="Proteomes" id="UP000184038">
    <property type="component" value="Unassembled WGS sequence"/>
</dbReference>
<evidence type="ECO:0000256" key="1">
    <source>
        <dbReference type="ARBA" id="ARBA00004496"/>
    </source>
</evidence>
<feature type="binding site" description="via persulfide group" evidence="8">
    <location>
        <position position="410"/>
    </location>
    <ligand>
        <name>hybrid [4Fe-2O-2S] cluster</name>
        <dbReference type="ChEBI" id="CHEBI:60519"/>
    </ligand>
</feature>
<dbReference type="GO" id="GO:0004601">
    <property type="term" value="F:peroxidase activity"/>
    <property type="evidence" value="ECO:0007669"/>
    <property type="project" value="TreeGrafter"/>
</dbReference>
<sequence>MGNNMDLNYEMFCYQCEQTANGKGCTKMGVCGKTPEVANLQDLLIYQIKGISCYGKELVEQGEHIDKSIVSFVENALFTTLTNVNFDAAVHVELLKESQRIKEEIANKVGEIKNKTAHATYCLPESKTEMLKDAPLAGIMYDGTLDPDIRSLRQTIVYGLKGISAYGHQARELGYFSDQVDDFYILALEAVTDDNLTVEDLIRWTMRTGEMAIEVMKQLDEANTETYDNPCPHKVNVHIKKGPFIIVSGHDLKDLHMLLEQTKDKGINIYTHGEMIPCHGYPELKKYPHLVGNFGGAWQDQQKQFDNLPGCILMTTNCLMKPRESYKDRIYSTSVVGWDGIKHIGKNEEGEKDFSEIINQSLELGGFEEDEEPHEILVGFGHHATLSYADKIVEAVKSGQLRHFFLIGGCDGARPGRNYFTEFAKMVPQDCIILTLACGKYRFNKLDFGEVAGLPRLLDVGQCNDVYSAIKIATALADAFETDVNGLPLSLIVSWYEQKAVADLLALLSLGIKSIYLGPTLPAFLSPNVLQYLVDTFDLKQISNAEDDIKSCLKQNI</sequence>
<dbReference type="EC" id="1.7.99.1" evidence="8"/>
<reference evidence="9 10" key="1">
    <citation type="submission" date="2016-11" db="EMBL/GenBank/DDBJ databases">
        <authorList>
            <person name="Jaros S."/>
            <person name="Januszkiewicz K."/>
            <person name="Wedrychowicz H."/>
        </authorList>
    </citation>
    <scope>NUCLEOTIDE SEQUENCE [LARGE SCALE GENOMIC DNA]</scope>
    <source>
        <strain evidence="9 10">DSM 15930</strain>
    </source>
</reference>
<feature type="binding site" evidence="8">
    <location>
        <position position="13"/>
    </location>
    <ligand>
        <name>[4Fe-4S] cluster</name>
        <dbReference type="ChEBI" id="CHEBI:49883"/>
    </ligand>
</feature>
<feature type="binding site" evidence="8">
    <location>
        <position position="31"/>
    </location>
    <ligand>
        <name>[4Fe-4S] cluster</name>
        <dbReference type="ChEBI" id="CHEBI:49883"/>
    </ligand>
</feature>
<dbReference type="InterPro" id="IPR011254">
    <property type="entry name" value="Prismane-like_sf"/>
</dbReference>
<gene>
    <name evidence="8" type="primary">hcp</name>
    <name evidence="9" type="ORF">SAMN02746066_02476</name>
</gene>
<dbReference type="PANTHER" id="PTHR30109:SF0">
    <property type="entry name" value="HYDROXYLAMINE REDUCTASE"/>
    <property type="match status" value="1"/>
</dbReference>
<name>A0A1M7JXN1_9FIRM</name>
<dbReference type="GO" id="GO:0050418">
    <property type="term" value="F:hydroxylamine reductase activity"/>
    <property type="evidence" value="ECO:0007669"/>
    <property type="project" value="UniProtKB-UniRule"/>
</dbReference>
<dbReference type="InterPro" id="IPR016099">
    <property type="entry name" value="Prismane-like_a/b-sand"/>
</dbReference>
<feature type="binding site" evidence="8">
    <location>
        <position position="274"/>
    </location>
    <ligand>
        <name>hybrid [4Fe-2O-2S] cluster</name>
        <dbReference type="ChEBI" id="CHEBI:60519"/>
    </ligand>
</feature>
<dbReference type="AlphaFoldDB" id="A0A1M7JXN1"/>
<feature type="binding site" evidence="8">
    <location>
        <position position="497"/>
    </location>
    <ligand>
        <name>hybrid [4Fe-2O-2S] cluster</name>
        <dbReference type="ChEBI" id="CHEBI:60519"/>
    </ligand>
</feature>
<evidence type="ECO:0000256" key="3">
    <source>
        <dbReference type="ARBA" id="ARBA00022490"/>
    </source>
</evidence>
<keyword evidence="7 8" id="KW-0411">Iron-sulfur</keyword>
<keyword evidence="2 8" id="KW-0004">4Fe-4S</keyword>
<comment type="function">
    <text evidence="8">Catalyzes the reduction of hydroxylamine to form NH(3) and H(2)O.</text>
</comment>
<dbReference type="GO" id="GO:0046872">
    <property type="term" value="F:metal ion binding"/>
    <property type="evidence" value="ECO:0007669"/>
    <property type="project" value="UniProtKB-KW"/>
</dbReference>
<feature type="binding site" evidence="8">
    <location>
        <position position="25"/>
    </location>
    <ligand>
        <name>[4Fe-4S] cluster</name>
        <dbReference type="ChEBI" id="CHEBI:49883"/>
    </ligand>
</feature>
<dbReference type="NCBIfam" id="NF003658">
    <property type="entry name" value="PRK05290.1"/>
    <property type="match status" value="1"/>
</dbReference>
<evidence type="ECO:0000313" key="10">
    <source>
        <dbReference type="Proteomes" id="UP000184038"/>
    </source>
</evidence>
<dbReference type="RefSeq" id="WP_073288089.1">
    <property type="nucleotide sequence ID" value="NZ_FRCP01000012.1"/>
</dbReference>
<evidence type="ECO:0000256" key="7">
    <source>
        <dbReference type="ARBA" id="ARBA00023014"/>
    </source>
</evidence>
<dbReference type="GO" id="GO:0005737">
    <property type="term" value="C:cytoplasm"/>
    <property type="evidence" value="ECO:0007669"/>
    <property type="project" value="UniProtKB-SubCell"/>
</dbReference>
<comment type="catalytic activity">
    <reaction evidence="8">
        <text>A + NH4(+) + H2O = hydroxylamine + AH2 + H(+)</text>
        <dbReference type="Rhea" id="RHEA:22052"/>
        <dbReference type="ChEBI" id="CHEBI:13193"/>
        <dbReference type="ChEBI" id="CHEBI:15377"/>
        <dbReference type="ChEBI" id="CHEBI:15378"/>
        <dbReference type="ChEBI" id="CHEBI:15429"/>
        <dbReference type="ChEBI" id="CHEBI:17499"/>
        <dbReference type="ChEBI" id="CHEBI:28938"/>
        <dbReference type="EC" id="1.7.99.1"/>
    </reaction>
</comment>
<keyword evidence="4 8" id="KW-0479">Metal-binding</keyword>
<evidence type="ECO:0000256" key="6">
    <source>
        <dbReference type="ARBA" id="ARBA00023004"/>
    </source>
</evidence>
<dbReference type="GO" id="GO:0051539">
    <property type="term" value="F:4 iron, 4 sulfur cluster binding"/>
    <property type="evidence" value="ECO:0007669"/>
    <property type="project" value="UniProtKB-KW"/>
</dbReference>
<dbReference type="FunFam" id="3.40.50.2030:FF:000001">
    <property type="entry name" value="Hydroxylamine reductase"/>
    <property type="match status" value="1"/>
</dbReference>
<dbReference type="PANTHER" id="PTHR30109">
    <property type="entry name" value="HYDROXYLAMINE REDUCTASE"/>
    <property type="match status" value="1"/>
</dbReference>
<keyword evidence="6 8" id="KW-0408">Iron</keyword>
<keyword evidence="3 8" id="KW-0963">Cytoplasm</keyword>
<proteinExistence type="inferred from homology"/>
<dbReference type="STRING" id="1120996.SAMN02746066_02476"/>
<organism evidence="9 10">
    <name type="scientific">Anaerosporobacter mobilis DSM 15930</name>
    <dbReference type="NCBI Taxonomy" id="1120996"/>
    <lineage>
        <taxon>Bacteria</taxon>
        <taxon>Bacillati</taxon>
        <taxon>Bacillota</taxon>
        <taxon>Clostridia</taxon>
        <taxon>Lachnospirales</taxon>
        <taxon>Lachnospiraceae</taxon>
        <taxon>Anaerosporobacter</taxon>
    </lineage>
</organism>
<accession>A0A1M7JXN1</accession>
<keyword evidence="5 8" id="KW-0560">Oxidoreductase</keyword>
<dbReference type="SUPFAM" id="SSF56821">
    <property type="entry name" value="Prismane protein-like"/>
    <property type="match status" value="1"/>
</dbReference>
<feature type="binding site" evidence="8">
    <location>
        <position position="318"/>
    </location>
    <ligand>
        <name>hybrid [4Fe-2O-2S] cluster</name>
        <dbReference type="ChEBI" id="CHEBI:60519"/>
    </ligand>
</feature>
<comment type="subcellular location">
    <subcellularLocation>
        <location evidence="1 8">Cytoplasm</location>
    </subcellularLocation>
</comment>
<feature type="modified residue" description="Cysteine persulfide" evidence="8">
    <location>
        <position position="410"/>
    </location>
</feature>
<dbReference type="InterPro" id="IPR016100">
    <property type="entry name" value="Prismane_a-bundle"/>
</dbReference>
<dbReference type="PIRSF" id="PIRSF000076">
    <property type="entry name" value="HCP"/>
    <property type="match status" value="1"/>
</dbReference>
<feature type="binding site" evidence="8">
    <location>
        <position position="438"/>
    </location>
    <ligand>
        <name>hybrid [4Fe-2O-2S] cluster</name>
        <dbReference type="ChEBI" id="CHEBI:60519"/>
    </ligand>
</feature>
<evidence type="ECO:0000256" key="4">
    <source>
        <dbReference type="ARBA" id="ARBA00022723"/>
    </source>
</evidence>
<evidence type="ECO:0000256" key="5">
    <source>
        <dbReference type="ARBA" id="ARBA00023002"/>
    </source>
</evidence>
<dbReference type="HAMAP" id="MF_00069">
    <property type="entry name" value="Hydroxylam_reduct"/>
    <property type="match status" value="1"/>
</dbReference>
<dbReference type="EMBL" id="FRCP01000012">
    <property type="protein sequence ID" value="SHM57799.1"/>
    <property type="molecule type" value="Genomic_DNA"/>
</dbReference>
<feature type="binding site" evidence="8">
    <location>
        <position position="499"/>
    </location>
    <ligand>
        <name>hybrid [4Fe-2O-2S] cluster</name>
        <dbReference type="ChEBI" id="CHEBI:60519"/>
    </ligand>
</feature>
<dbReference type="OrthoDB" id="9761526at2"/>
<comment type="cofactor">
    <cofactor evidence="8">
        <name>hybrid [4Fe-2O-2S] cluster</name>
        <dbReference type="ChEBI" id="CHEBI:60519"/>
    </cofactor>
    <text evidence="8">Binds 1 hybrid [4Fe-2O-2S] cluster.</text>
</comment>
<feature type="binding site" evidence="8">
    <location>
        <position position="16"/>
    </location>
    <ligand>
        <name>[4Fe-4S] cluster</name>
        <dbReference type="ChEBI" id="CHEBI:49883"/>
    </ligand>
</feature>
<evidence type="ECO:0000256" key="8">
    <source>
        <dbReference type="HAMAP-Rule" id="MF_00069"/>
    </source>
</evidence>
<evidence type="ECO:0000256" key="2">
    <source>
        <dbReference type="ARBA" id="ARBA00022485"/>
    </source>
</evidence>
<dbReference type="CDD" id="cd01914">
    <property type="entry name" value="HCP"/>
    <property type="match status" value="1"/>
</dbReference>
<comment type="cofactor">
    <cofactor evidence="8">
        <name>[4Fe-4S] cluster</name>
        <dbReference type="ChEBI" id="CHEBI:49883"/>
    </cofactor>
    <text evidence="8">Binds 1 [4Fe-4S] cluster.</text>
</comment>
<feature type="binding site" evidence="8">
    <location>
        <position position="463"/>
    </location>
    <ligand>
        <name>hybrid [4Fe-2O-2S] cluster</name>
        <dbReference type="ChEBI" id="CHEBI:60519"/>
    </ligand>
</feature>
<keyword evidence="10" id="KW-1185">Reference proteome</keyword>